<feature type="compositionally biased region" description="Polar residues" evidence="2">
    <location>
        <begin position="218"/>
        <end position="229"/>
    </location>
</feature>
<feature type="compositionally biased region" description="Basic and acidic residues" evidence="2">
    <location>
        <begin position="348"/>
        <end position="384"/>
    </location>
</feature>
<feature type="compositionally biased region" description="Polar residues" evidence="2">
    <location>
        <begin position="145"/>
        <end position="164"/>
    </location>
</feature>
<feature type="compositionally biased region" description="Basic and acidic residues" evidence="2">
    <location>
        <begin position="297"/>
        <end position="311"/>
    </location>
</feature>
<feature type="region of interest" description="Disordered" evidence="2">
    <location>
        <begin position="194"/>
        <end position="242"/>
    </location>
</feature>
<organism evidence="3 5">
    <name type="scientific">Bombus terrestris</name>
    <name type="common">Buff-tailed bumblebee</name>
    <name type="synonym">Apis terrestris</name>
    <dbReference type="NCBI Taxonomy" id="30195"/>
    <lineage>
        <taxon>Eukaryota</taxon>
        <taxon>Metazoa</taxon>
        <taxon>Ecdysozoa</taxon>
        <taxon>Arthropoda</taxon>
        <taxon>Hexapoda</taxon>
        <taxon>Insecta</taxon>
        <taxon>Pterygota</taxon>
        <taxon>Neoptera</taxon>
        <taxon>Endopterygota</taxon>
        <taxon>Hymenoptera</taxon>
        <taxon>Apocrita</taxon>
        <taxon>Aculeata</taxon>
        <taxon>Apoidea</taxon>
        <taxon>Anthophila</taxon>
        <taxon>Apidae</taxon>
        <taxon>Bombus</taxon>
        <taxon>Bombus</taxon>
    </lineage>
</organism>
<feature type="region of interest" description="Disordered" evidence="2">
    <location>
        <begin position="544"/>
        <end position="609"/>
    </location>
</feature>
<dbReference type="RefSeq" id="XP_003395099.2">
    <property type="nucleotide sequence ID" value="XM_003395051.4"/>
</dbReference>
<feature type="compositionally biased region" description="Polar residues" evidence="2">
    <location>
        <begin position="479"/>
        <end position="489"/>
    </location>
</feature>
<feature type="region of interest" description="Disordered" evidence="2">
    <location>
        <begin position="1"/>
        <end position="176"/>
    </location>
</feature>
<evidence type="ECO:0000313" key="4">
    <source>
        <dbReference type="RefSeq" id="XP_003395099.2"/>
    </source>
</evidence>
<feature type="compositionally biased region" description="Basic and acidic residues" evidence="2">
    <location>
        <begin position="75"/>
        <end position="103"/>
    </location>
</feature>
<protein>
    <submittedName>
        <fullName evidence="4 5">Uncharacterized protein DDB_G0284459</fullName>
    </submittedName>
</protein>
<dbReference type="KEGG" id="bter:100644166"/>
<reference evidence="4 5" key="1">
    <citation type="submission" date="2025-04" db="UniProtKB">
        <authorList>
            <consortium name="RefSeq"/>
        </authorList>
    </citation>
    <scope>IDENTIFICATION</scope>
</reference>
<dbReference type="RefSeq" id="XP_048261183.1">
    <property type="nucleotide sequence ID" value="XM_048405226.1"/>
</dbReference>
<name>A0A9C6W2H1_BOMTE</name>
<feature type="compositionally biased region" description="Pro residues" evidence="2">
    <location>
        <begin position="588"/>
        <end position="598"/>
    </location>
</feature>
<feature type="compositionally biased region" description="Pro residues" evidence="2">
    <location>
        <begin position="32"/>
        <end position="46"/>
    </location>
</feature>
<comment type="similarity">
    <text evidence="1">Belongs to the FAM89 family.</text>
</comment>
<sequence>MHLAATQRPHPPPVPPRPSRQVVAEALKRSPRPPCPTRQAPPPPNTKPWRSDRDRSNNRQQVVSPAAGRTVVYESIKDSIPKETGNEGGDHDDPVRHVVDKSLGDGGNGGEPVARVSSERRVDEDDRRGNPRERRVRTPVVGQEYQGNSSEWNAVTGDVVSSPTSRRKEDRSNSCREYSSVFERVTLDERFFNGVTGGVRSPVNENGKQCIDGPTRDNAISETAISRTTESSDHGDVAAKPPSVVESHVSLNDVLRCQDTPSDASESTIGKSKSSISERNERSERRPIPTQRSCLVKYRDATTKKSAETRCTEGSNADSQPSVSNVDRATVVVIDELNRKATTSNDNSDNKNNRGEHVVDHDDQRDDHHDRDRANENDNDNDNIHRQDWLEAGIHYSSTQIRLSGEDGDVVDGTRINGYNRCENEKYSNFNVPSIQERIAMSSLQGLPPLPRSLSGFNLSGGRSEGCEPPPPPTRSSSKTQRGGKTSIQSSSRPSPPARQLTTLDTQLAILRREMFGLRQLDLSLLAQLWSLNESIQEFRQLLQEQEDRAPSPSPSSEEGDDTSYGTHPPPPPRRPAPSVHLHRPPRPPRPARPPPSDESPSSEEYGAV</sequence>
<feature type="region of interest" description="Disordered" evidence="2">
    <location>
        <begin position="446"/>
        <end position="500"/>
    </location>
</feature>
<feature type="compositionally biased region" description="Low complexity" evidence="2">
    <location>
        <begin position="599"/>
        <end position="609"/>
    </location>
</feature>
<feature type="compositionally biased region" description="Polar residues" evidence="2">
    <location>
        <begin position="312"/>
        <end position="327"/>
    </location>
</feature>
<evidence type="ECO:0000256" key="1">
    <source>
        <dbReference type="ARBA" id="ARBA00038125"/>
    </source>
</evidence>
<evidence type="ECO:0000313" key="5">
    <source>
        <dbReference type="RefSeq" id="XP_048261183.1"/>
    </source>
</evidence>
<dbReference type="Pfam" id="PF14854">
    <property type="entry name" value="LURAP"/>
    <property type="match status" value="1"/>
</dbReference>
<feature type="compositionally biased region" description="Pro residues" evidence="2">
    <location>
        <begin position="9"/>
        <end position="18"/>
    </location>
</feature>
<evidence type="ECO:0000256" key="2">
    <source>
        <dbReference type="SAM" id="MobiDB-lite"/>
    </source>
</evidence>
<dbReference type="GeneID" id="100644166"/>
<feature type="region of interest" description="Disordered" evidence="2">
    <location>
        <begin position="258"/>
        <end position="384"/>
    </location>
</feature>
<accession>A0A9C6W2H1</accession>
<gene>
    <name evidence="4 5" type="primary">LOC100644166</name>
</gene>
<dbReference type="InterPro" id="IPR039499">
    <property type="entry name" value="LURA1/LRA25"/>
</dbReference>
<dbReference type="AlphaFoldDB" id="A0A9C6W2H1"/>
<dbReference type="PANTHER" id="PTHR46949:SF1">
    <property type="entry name" value="AT07979P2"/>
    <property type="match status" value="1"/>
</dbReference>
<keyword evidence="3" id="KW-1185">Reference proteome</keyword>
<feature type="compositionally biased region" description="Polar residues" evidence="2">
    <location>
        <begin position="259"/>
        <end position="273"/>
    </location>
</feature>
<proteinExistence type="inferred from homology"/>
<dbReference type="OrthoDB" id="1681166at2759"/>
<dbReference type="PANTHER" id="PTHR46949">
    <property type="entry name" value="LEUCINE REPEAT ADAPTER PROTEIN 25"/>
    <property type="match status" value="1"/>
</dbReference>
<feature type="compositionally biased region" description="Basic and acidic residues" evidence="2">
    <location>
        <begin position="276"/>
        <end position="287"/>
    </location>
</feature>
<feature type="compositionally biased region" description="Basic and acidic residues" evidence="2">
    <location>
        <begin position="117"/>
        <end position="133"/>
    </location>
</feature>
<dbReference type="Proteomes" id="UP000835206">
    <property type="component" value="Chromosome 4"/>
</dbReference>
<evidence type="ECO:0000313" key="3">
    <source>
        <dbReference type="Proteomes" id="UP000835206"/>
    </source>
</evidence>